<name>A0ACB8E2S2_DERSI</name>
<gene>
    <name evidence="1" type="ORF">HPB49_021087</name>
</gene>
<keyword evidence="2" id="KW-1185">Reference proteome</keyword>
<evidence type="ECO:0000313" key="1">
    <source>
        <dbReference type="EMBL" id="KAH7981045.1"/>
    </source>
</evidence>
<dbReference type="Proteomes" id="UP000821865">
    <property type="component" value="Chromosome 1"/>
</dbReference>
<organism evidence="1 2">
    <name type="scientific">Dermacentor silvarum</name>
    <name type="common">Tick</name>
    <dbReference type="NCBI Taxonomy" id="543639"/>
    <lineage>
        <taxon>Eukaryota</taxon>
        <taxon>Metazoa</taxon>
        <taxon>Ecdysozoa</taxon>
        <taxon>Arthropoda</taxon>
        <taxon>Chelicerata</taxon>
        <taxon>Arachnida</taxon>
        <taxon>Acari</taxon>
        <taxon>Parasitiformes</taxon>
        <taxon>Ixodida</taxon>
        <taxon>Ixodoidea</taxon>
        <taxon>Ixodidae</taxon>
        <taxon>Rhipicephalinae</taxon>
        <taxon>Dermacentor</taxon>
    </lineage>
</organism>
<evidence type="ECO:0000313" key="2">
    <source>
        <dbReference type="Proteomes" id="UP000821865"/>
    </source>
</evidence>
<dbReference type="EMBL" id="CM023470">
    <property type="protein sequence ID" value="KAH7981045.1"/>
    <property type="molecule type" value="Genomic_DNA"/>
</dbReference>
<sequence>MEGRGSTGPNAGSSYGKDGPSRRHFAGTRGYPYPQHPTRTPFSPLVTGATESQCDAFQSQRERQHQQRQQGKQQHHQHQQQRQQQEILLEGHGEFEPPHARPGPSLLPQPAEYGANQVRAEQGRYPGGYRIPPRDPRQRTWSQICLGSRGSTAAAASLAAPPAVAPPTKGPWPGMPPSDPRLASSSWSPRHRTPTSHGPSSQAPQRHPVAGAEVTKEFAVPPTEASSHTLHGKNGEPPEPPRDGPSKEKLLERLTKTDDGIARLEPRIEELKKKRRELEASSSADEGNSGLQDAASVQPKLPSIAELIYSQNKEKARLAHSVFDNLGPKVDQPLYRQPSDTAVYHENVKKFEAFRKPLTLHLKKTAQEQKARSKRITDNYDRIKQVWRTETENKENTAAWKAEDKKQRELFRETVPRAEEEAGKPRTPFAGSYFLFGGFHLPGGASSLPPFEYLFLLIARNCSFFFPLWASVSNSQASPRCLESDAPKMSWQAYVDNQICAQVQCTVAAIAGLADGAIWAKYEKDANVKVTQQELKNIADTMRTKPSNFNENGIYVAGIKYVCLSAENTLVRGRKGSSAMIAVATKTCLLVAATVDGFPPGQLNTVVEKLGDYLRSNGY</sequence>
<protein>
    <submittedName>
        <fullName evidence="1">Uncharacterized protein</fullName>
    </submittedName>
</protein>
<proteinExistence type="predicted"/>
<accession>A0ACB8E2S2</accession>
<reference evidence="1" key="1">
    <citation type="submission" date="2020-05" db="EMBL/GenBank/DDBJ databases">
        <title>Large-scale comparative analyses of tick genomes elucidate their genetic diversity and vector capacities.</title>
        <authorList>
            <person name="Jia N."/>
            <person name="Wang J."/>
            <person name="Shi W."/>
            <person name="Du L."/>
            <person name="Sun Y."/>
            <person name="Zhan W."/>
            <person name="Jiang J."/>
            <person name="Wang Q."/>
            <person name="Zhang B."/>
            <person name="Ji P."/>
            <person name="Sakyi L.B."/>
            <person name="Cui X."/>
            <person name="Yuan T."/>
            <person name="Jiang B."/>
            <person name="Yang W."/>
            <person name="Lam T.T.-Y."/>
            <person name="Chang Q."/>
            <person name="Ding S."/>
            <person name="Wang X."/>
            <person name="Zhu J."/>
            <person name="Ruan X."/>
            <person name="Zhao L."/>
            <person name="Wei J."/>
            <person name="Que T."/>
            <person name="Du C."/>
            <person name="Cheng J."/>
            <person name="Dai P."/>
            <person name="Han X."/>
            <person name="Huang E."/>
            <person name="Gao Y."/>
            <person name="Liu J."/>
            <person name="Shao H."/>
            <person name="Ye R."/>
            <person name="Li L."/>
            <person name="Wei W."/>
            <person name="Wang X."/>
            <person name="Wang C."/>
            <person name="Yang T."/>
            <person name="Huo Q."/>
            <person name="Li W."/>
            <person name="Guo W."/>
            <person name="Chen H."/>
            <person name="Zhou L."/>
            <person name="Ni X."/>
            <person name="Tian J."/>
            <person name="Zhou Y."/>
            <person name="Sheng Y."/>
            <person name="Liu T."/>
            <person name="Pan Y."/>
            <person name="Xia L."/>
            <person name="Li J."/>
            <person name="Zhao F."/>
            <person name="Cao W."/>
        </authorList>
    </citation>
    <scope>NUCLEOTIDE SEQUENCE</scope>
    <source>
        <strain evidence="1">Dsil-2018</strain>
    </source>
</reference>
<comment type="caution">
    <text evidence="1">The sequence shown here is derived from an EMBL/GenBank/DDBJ whole genome shotgun (WGS) entry which is preliminary data.</text>
</comment>